<sequence>FERLQLEAVALMIHRHSLTRCQKRRSTSSAGSVLTSLVVGPTLRERIVVEQPNDRFLCRMRELSAAGRIGGFAVASDGALVFEGRLLFRGLPKPTRSRSSPILHASPTAHAARPCAAVPKLRAPAHHSRPIAHPPIWLPSSRASLLTAWLLPTLDNPALFPHLSTGPRVPLSAPALHSPTARLRALSAVRVSSSARCVLVHLLQSLVRINLPTSSPCAPLCLTSKRHARLRQCA</sequence>
<proteinExistence type="predicted"/>
<evidence type="ECO:0000313" key="1">
    <source>
        <dbReference type="EMBL" id="CAA0816681.1"/>
    </source>
</evidence>
<evidence type="ECO:0000313" key="2">
    <source>
        <dbReference type="Proteomes" id="UP001153555"/>
    </source>
</evidence>
<organism evidence="1 2">
    <name type="scientific">Striga hermonthica</name>
    <name type="common">Purple witchweed</name>
    <name type="synonym">Buchnera hermonthica</name>
    <dbReference type="NCBI Taxonomy" id="68872"/>
    <lineage>
        <taxon>Eukaryota</taxon>
        <taxon>Viridiplantae</taxon>
        <taxon>Streptophyta</taxon>
        <taxon>Embryophyta</taxon>
        <taxon>Tracheophyta</taxon>
        <taxon>Spermatophyta</taxon>
        <taxon>Magnoliopsida</taxon>
        <taxon>eudicotyledons</taxon>
        <taxon>Gunneridae</taxon>
        <taxon>Pentapetalae</taxon>
        <taxon>asterids</taxon>
        <taxon>lamiids</taxon>
        <taxon>Lamiales</taxon>
        <taxon>Orobanchaceae</taxon>
        <taxon>Buchnereae</taxon>
        <taxon>Striga</taxon>
    </lineage>
</organism>
<feature type="non-terminal residue" evidence="1">
    <location>
        <position position="234"/>
    </location>
</feature>
<protein>
    <submittedName>
        <fullName evidence="1">Uncharacterized protein</fullName>
    </submittedName>
</protein>
<reference evidence="1" key="1">
    <citation type="submission" date="2019-12" db="EMBL/GenBank/DDBJ databases">
        <authorList>
            <person name="Scholes J."/>
        </authorList>
    </citation>
    <scope>NUCLEOTIDE SEQUENCE</scope>
</reference>
<dbReference type="EMBL" id="CACSLK010014283">
    <property type="protein sequence ID" value="CAA0816681.1"/>
    <property type="molecule type" value="Genomic_DNA"/>
</dbReference>
<gene>
    <name evidence="1" type="ORF">SHERM_16547</name>
</gene>
<name>A0A9N7MUZ8_STRHE</name>
<dbReference type="Proteomes" id="UP001153555">
    <property type="component" value="Unassembled WGS sequence"/>
</dbReference>
<dbReference type="AlphaFoldDB" id="A0A9N7MUZ8"/>
<comment type="caution">
    <text evidence="1">The sequence shown here is derived from an EMBL/GenBank/DDBJ whole genome shotgun (WGS) entry which is preliminary data.</text>
</comment>
<keyword evidence="2" id="KW-1185">Reference proteome</keyword>
<accession>A0A9N7MUZ8</accession>
<feature type="non-terminal residue" evidence="1">
    <location>
        <position position="1"/>
    </location>
</feature>